<keyword evidence="1" id="KW-0812">Transmembrane</keyword>
<keyword evidence="1" id="KW-0472">Membrane</keyword>
<evidence type="ECO:0000313" key="2">
    <source>
        <dbReference type="EMBL" id="QEC78248.1"/>
    </source>
</evidence>
<evidence type="ECO:0000256" key="1">
    <source>
        <dbReference type="SAM" id="Phobius"/>
    </source>
</evidence>
<dbReference type="Pfam" id="PF12650">
    <property type="entry name" value="DUF3784"/>
    <property type="match status" value="1"/>
</dbReference>
<dbReference type="OrthoDB" id="797554at2"/>
<gene>
    <name evidence="2" type="ORF">FSB76_20735</name>
</gene>
<keyword evidence="3" id="KW-1185">Reference proteome</keyword>
<sequence length="101" mass="11033">MLNLCVFGTIALVMLLFGYQIKYKKKASLISGFDENLVSDVNGLCNWVGNLMLINAAIALLTGIGMTYLPAQMNIILIFFVVGILATSVFAIAGKRRFGRQ</sequence>
<dbReference type="RefSeq" id="WP_147056711.1">
    <property type="nucleotide sequence ID" value="NZ_CP042437.1"/>
</dbReference>
<organism evidence="2 3">
    <name type="scientific">Mucilaginibacter ginsenosidivorax</name>
    <dbReference type="NCBI Taxonomy" id="862126"/>
    <lineage>
        <taxon>Bacteria</taxon>
        <taxon>Pseudomonadati</taxon>
        <taxon>Bacteroidota</taxon>
        <taxon>Sphingobacteriia</taxon>
        <taxon>Sphingobacteriales</taxon>
        <taxon>Sphingobacteriaceae</taxon>
        <taxon>Mucilaginibacter</taxon>
    </lineage>
</organism>
<reference evidence="2 3" key="1">
    <citation type="journal article" date="2013" name="J. Microbiol.">
        <title>Mucilaginibacter ginsenosidivorax sp. nov., with ginsenoside converting activity isolated from sediment.</title>
        <authorList>
            <person name="Kim J.K."/>
            <person name="Choi T.E."/>
            <person name="Liu Q.M."/>
            <person name="Park H.Y."/>
            <person name="Yi T.H."/>
            <person name="Yoon M.H."/>
            <person name="Kim S.C."/>
            <person name="Im W.T."/>
        </authorList>
    </citation>
    <scope>NUCLEOTIDE SEQUENCE [LARGE SCALE GENOMIC DNA]</scope>
    <source>
        <strain evidence="2 3">KHI28</strain>
    </source>
</reference>
<keyword evidence="1" id="KW-1133">Transmembrane helix</keyword>
<feature type="transmembrane region" description="Helical" evidence="1">
    <location>
        <begin position="6"/>
        <end position="23"/>
    </location>
</feature>
<dbReference type="KEGG" id="mgk:FSB76_20735"/>
<dbReference type="EMBL" id="CP042437">
    <property type="protein sequence ID" value="QEC78248.1"/>
    <property type="molecule type" value="Genomic_DNA"/>
</dbReference>
<name>A0A5B8W7P3_9SPHI</name>
<feature type="transmembrane region" description="Helical" evidence="1">
    <location>
        <begin position="75"/>
        <end position="93"/>
    </location>
</feature>
<dbReference type="Proteomes" id="UP000321362">
    <property type="component" value="Chromosome"/>
</dbReference>
<dbReference type="InterPro" id="IPR017259">
    <property type="entry name" value="UCP037672"/>
</dbReference>
<protein>
    <submittedName>
        <fullName evidence="2">DUF3784 domain-containing protein</fullName>
    </submittedName>
</protein>
<evidence type="ECO:0000313" key="3">
    <source>
        <dbReference type="Proteomes" id="UP000321362"/>
    </source>
</evidence>
<dbReference type="AlphaFoldDB" id="A0A5B8W7P3"/>
<proteinExistence type="predicted"/>
<feature type="transmembrane region" description="Helical" evidence="1">
    <location>
        <begin position="44"/>
        <end position="69"/>
    </location>
</feature>
<accession>A0A5B8W7P3</accession>